<dbReference type="InterPro" id="IPR033389">
    <property type="entry name" value="AUX/IAA_dom"/>
</dbReference>
<feature type="compositionally biased region" description="Basic and acidic residues" evidence="6">
    <location>
        <begin position="75"/>
        <end position="90"/>
    </location>
</feature>
<dbReference type="PROSITE" id="PS51745">
    <property type="entry name" value="PB1"/>
    <property type="match status" value="1"/>
</dbReference>
<protein>
    <recommendedName>
        <fullName evidence="5">Auxin-responsive protein</fullName>
    </recommendedName>
</protein>
<dbReference type="PANTHER" id="PTHR31734:SF28">
    <property type="entry name" value="AUXIN-RESPONSIVE PROTEIN IAA13"/>
    <property type="match status" value="1"/>
</dbReference>
<keyword evidence="9" id="KW-1185">Reference proteome</keyword>
<feature type="region of interest" description="Disordered" evidence="6">
    <location>
        <begin position="71"/>
        <end position="98"/>
    </location>
</feature>
<evidence type="ECO:0000256" key="6">
    <source>
        <dbReference type="SAM" id="MobiDB-lite"/>
    </source>
</evidence>
<keyword evidence="5" id="KW-0539">Nucleus</keyword>
<reference evidence="8" key="1">
    <citation type="submission" date="2021-01" db="EMBL/GenBank/DDBJ databases">
        <title>Adiantum capillus-veneris genome.</title>
        <authorList>
            <person name="Fang Y."/>
            <person name="Liao Q."/>
        </authorList>
    </citation>
    <scope>NUCLEOTIDE SEQUENCE</scope>
    <source>
        <strain evidence="8">H3</strain>
        <tissue evidence="8">Leaf</tissue>
    </source>
</reference>
<dbReference type="AlphaFoldDB" id="A0A9D4UGB4"/>
<sequence length="422" mass="45651">MEHGNGLLSLGSQRNLNFPSDGTVWKGSIALAEPNASSGMALASHGGGVEEKESTCILKEHDYIGLTEVSSVKPSRTEKDGALKAQKEGNSKPPLETSSYSFAEGLTTFQKPWQNTGLLRPMTAETLNSPNQAGAREYENSNKVPMYVQDFGDGPLRAGMSSTLHGKNGTKRGYTEAMNDTTRFNVATGASTGTAVVGKNIEGEVKVLPKHQQGAYMPNWVPLKPNVPAHRPVALEKASAHAFPMNKLAVEKSAADHAPSTFNAPESSKEPATNEPPPPKGQAVGWPPIRSYRKHNLAKPIELYVKVNMDGMTVGRKVDLNAHSSYEGLLSALEEMFQPSSNGGQGTSQSVGGRESHTNDCKQFRLLNGSDYVLTYEDQDGDWMLVGDVPWSMFVTMVRRLRITRGSEATGLAPTRRPDNIK</sequence>
<evidence type="ECO:0000256" key="4">
    <source>
        <dbReference type="ARBA" id="ARBA00023294"/>
    </source>
</evidence>
<gene>
    <name evidence="8" type="ORF">GOP47_0017914</name>
</gene>
<comment type="similarity">
    <text evidence="2 5">Belongs to the Aux/IAA family.</text>
</comment>
<dbReference type="EMBL" id="JABFUD020000017">
    <property type="protein sequence ID" value="KAI5067386.1"/>
    <property type="molecule type" value="Genomic_DNA"/>
</dbReference>
<dbReference type="GO" id="GO:0006355">
    <property type="term" value="P:regulation of DNA-templated transcription"/>
    <property type="evidence" value="ECO:0007669"/>
    <property type="project" value="InterPro"/>
</dbReference>
<keyword evidence="5" id="KW-0805">Transcription regulation</keyword>
<dbReference type="GO" id="GO:0005634">
    <property type="term" value="C:nucleus"/>
    <property type="evidence" value="ECO:0007669"/>
    <property type="project" value="UniProtKB-SubCell"/>
</dbReference>
<keyword evidence="3 5" id="KW-0678">Repressor</keyword>
<accession>A0A9D4UGB4</accession>
<evidence type="ECO:0000256" key="1">
    <source>
        <dbReference type="ARBA" id="ARBA00004123"/>
    </source>
</evidence>
<dbReference type="InterPro" id="IPR053793">
    <property type="entry name" value="PB1-like"/>
</dbReference>
<evidence type="ECO:0000256" key="5">
    <source>
        <dbReference type="RuleBase" id="RU004549"/>
    </source>
</evidence>
<dbReference type="PANTHER" id="PTHR31734">
    <property type="entry name" value="AUXIN-RESPONSIVE PROTEIN IAA17"/>
    <property type="match status" value="1"/>
</dbReference>
<comment type="function">
    <text evidence="5">Aux/IAA proteins are short-lived transcriptional factors that function as repressors of early auxin response genes at low auxin concentrations.</text>
</comment>
<keyword evidence="5" id="KW-0804">Transcription</keyword>
<dbReference type="SUPFAM" id="SSF54277">
    <property type="entry name" value="CAD &amp; PB1 domains"/>
    <property type="match status" value="1"/>
</dbReference>
<keyword evidence="4 5" id="KW-0927">Auxin signaling pathway</keyword>
<dbReference type="Pfam" id="PF02309">
    <property type="entry name" value="AUX_IAA"/>
    <property type="match status" value="1"/>
</dbReference>
<dbReference type="Proteomes" id="UP000886520">
    <property type="component" value="Chromosome 17"/>
</dbReference>
<dbReference type="GO" id="GO:0009734">
    <property type="term" value="P:auxin-activated signaling pathway"/>
    <property type="evidence" value="ECO:0007669"/>
    <property type="project" value="UniProtKB-UniRule"/>
</dbReference>
<comment type="subunit">
    <text evidence="5">Homodimers and heterodimers.</text>
</comment>
<evidence type="ECO:0000256" key="3">
    <source>
        <dbReference type="ARBA" id="ARBA00022491"/>
    </source>
</evidence>
<proteinExistence type="inferred from homology"/>
<evidence type="ECO:0000313" key="8">
    <source>
        <dbReference type="EMBL" id="KAI5067386.1"/>
    </source>
</evidence>
<evidence type="ECO:0000259" key="7">
    <source>
        <dbReference type="PROSITE" id="PS51745"/>
    </source>
</evidence>
<feature type="domain" description="PB1" evidence="7">
    <location>
        <begin position="302"/>
        <end position="408"/>
    </location>
</feature>
<dbReference type="InterPro" id="IPR003311">
    <property type="entry name" value="AUX_IAA"/>
</dbReference>
<evidence type="ECO:0000256" key="2">
    <source>
        <dbReference type="ARBA" id="ARBA00006728"/>
    </source>
</evidence>
<evidence type="ECO:0000313" key="9">
    <source>
        <dbReference type="Proteomes" id="UP000886520"/>
    </source>
</evidence>
<comment type="caution">
    <text evidence="8">The sequence shown here is derived from an EMBL/GenBank/DDBJ whole genome shotgun (WGS) entry which is preliminary data.</text>
</comment>
<dbReference type="OrthoDB" id="1914171at2759"/>
<dbReference type="Gene3D" id="3.10.20.90">
    <property type="entry name" value="Phosphatidylinositol 3-kinase Catalytic Subunit, Chain A, domain 1"/>
    <property type="match status" value="1"/>
</dbReference>
<name>A0A9D4UGB4_ADICA</name>
<feature type="region of interest" description="Disordered" evidence="6">
    <location>
        <begin position="252"/>
        <end position="287"/>
    </location>
</feature>
<comment type="subcellular location">
    <subcellularLocation>
        <location evidence="1 5">Nucleus</location>
    </subcellularLocation>
</comment>
<organism evidence="8 9">
    <name type="scientific">Adiantum capillus-veneris</name>
    <name type="common">Maidenhair fern</name>
    <dbReference type="NCBI Taxonomy" id="13818"/>
    <lineage>
        <taxon>Eukaryota</taxon>
        <taxon>Viridiplantae</taxon>
        <taxon>Streptophyta</taxon>
        <taxon>Embryophyta</taxon>
        <taxon>Tracheophyta</taxon>
        <taxon>Polypodiopsida</taxon>
        <taxon>Polypodiidae</taxon>
        <taxon>Polypodiales</taxon>
        <taxon>Pteridineae</taxon>
        <taxon>Pteridaceae</taxon>
        <taxon>Vittarioideae</taxon>
        <taxon>Adiantum</taxon>
    </lineage>
</organism>